<reference evidence="46" key="1">
    <citation type="journal article" date="2020" name="Insect Mol. Biol.">
        <title>Two fatty acid synthase genes from the integument contribute to cuticular hydrocarbon biosynthesis and cuticle permeability in Locusta migratoria.</title>
        <authorList>
            <person name="Yang Y."/>
            <person name="Zhao X."/>
            <person name="Niu N."/>
            <person name="Zhao Y."/>
            <person name="Liu W."/>
            <person name="Moussian B."/>
            <person name="Zhang J."/>
        </authorList>
    </citation>
    <scope>NUCLEOTIDE SEQUENCE</scope>
</reference>
<evidence type="ECO:0000256" key="17">
    <source>
        <dbReference type="ARBA" id="ARBA00047400"/>
    </source>
</evidence>
<evidence type="ECO:0000256" key="30">
    <source>
        <dbReference type="ARBA" id="ARBA00048506"/>
    </source>
</evidence>
<comment type="catalytic activity">
    <reaction evidence="8">
        <text>(3R)-hydroxydecanoyl-[ACP] = (2E)-decenoyl-[ACP] + H2O</text>
        <dbReference type="Rhea" id="RHEA:41860"/>
        <dbReference type="Rhea" id="RHEA-COMP:9638"/>
        <dbReference type="Rhea" id="RHEA-COMP:9639"/>
        <dbReference type="ChEBI" id="CHEBI:15377"/>
        <dbReference type="ChEBI" id="CHEBI:78466"/>
        <dbReference type="ChEBI" id="CHEBI:78467"/>
    </reaction>
    <physiologicalReaction direction="left-to-right" evidence="8">
        <dbReference type="Rhea" id="RHEA:41861"/>
    </physiologicalReaction>
</comment>
<dbReference type="SUPFAM" id="SSF53901">
    <property type="entry name" value="Thiolase-like"/>
    <property type="match status" value="2"/>
</dbReference>
<dbReference type="UniPathway" id="UPA00094"/>
<evidence type="ECO:0000256" key="32">
    <source>
        <dbReference type="ARBA" id="ARBA00048650"/>
    </source>
</evidence>
<dbReference type="Gene3D" id="3.40.50.1820">
    <property type="entry name" value="alpha/beta hydrolase"/>
    <property type="match status" value="1"/>
</dbReference>
<evidence type="ECO:0000256" key="20">
    <source>
        <dbReference type="ARBA" id="ARBA00047500"/>
    </source>
</evidence>
<evidence type="ECO:0000313" key="46">
    <source>
        <dbReference type="EMBL" id="QNU13194.1"/>
    </source>
</evidence>
<dbReference type="InterPro" id="IPR043502">
    <property type="entry name" value="DNA/RNA_pol_sf"/>
</dbReference>
<evidence type="ECO:0000256" key="19">
    <source>
        <dbReference type="ARBA" id="ARBA00047451"/>
    </source>
</evidence>
<organism evidence="46">
    <name type="scientific">Locusta migratoria</name>
    <name type="common">Migratory locust</name>
    <dbReference type="NCBI Taxonomy" id="7004"/>
    <lineage>
        <taxon>Eukaryota</taxon>
        <taxon>Metazoa</taxon>
        <taxon>Ecdysozoa</taxon>
        <taxon>Arthropoda</taxon>
        <taxon>Hexapoda</taxon>
        <taxon>Insecta</taxon>
        <taxon>Pterygota</taxon>
        <taxon>Neoptera</taxon>
        <taxon>Polyneoptera</taxon>
        <taxon>Orthoptera</taxon>
        <taxon>Caelifera</taxon>
        <taxon>Acrididea</taxon>
        <taxon>Acridomorpha</taxon>
        <taxon>Acridoidea</taxon>
        <taxon>Acrididae</taxon>
        <taxon>Oedipodinae</taxon>
        <taxon>Locusta</taxon>
    </lineage>
</organism>
<evidence type="ECO:0000256" key="33">
    <source>
        <dbReference type="ARBA" id="ARBA00048691"/>
    </source>
</evidence>
<proteinExistence type="evidence at transcript level"/>
<dbReference type="EMBL" id="MN863499">
    <property type="protein sequence ID" value="QNU13194.1"/>
    <property type="molecule type" value="mRNA"/>
</dbReference>
<dbReference type="CDD" id="cd00833">
    <property type="entry name" value="PKS"/>
    <property type="match status" value="1"/>
</dbReference>
<evidence type="ECO:0000256" key="41">
    <source>
        <dbReference type="ARBA" id="ARBA00049422"/>
    </source>
</evidence>
<evidence type="ECO:0000256" key="44">
    <source>
        <dbReference type="ARBA" id="ARBA00049533"/>
    </source>
</evidence>
<dbReference type="Gene3D" id="3.40.50.720">
    <property type="entry name" value="NAD(P)-binding Rossmann-like Domain"/>
    <property type="match status" value="1"/>
</dbReference>
<comment type="catalytic activity">
    <reaction evidence="37">
        <text>decanoyl-[ACP] + malonyl-[ACP] + H(+) = 3-oxododecanoyl-[ACP] + holo-[ACP] + CO2</text>
        <dbReference type="Rhea" id="RHEA:41868"/>
        <dbReference type="Rhea" id="RHEA-COMP:9623"/>
        <dbReference type="Rhea" id="RHEA-COMP:9640"/>
        <dbReference type="Rhea" id="RHEA-COMP:9641"/>
        <dbReference type="Rhea" id="RHEA-COMP:9685"/>
        <dbReference type="ChEBI" id="CHEBI:15378"/>
        <dbReference type="ChEBI" id="CHEBI:16526"/>
        <dbReference type="ChEBI" id="CHEBI:64479"/>
        <dbReference type="ChEBI" id="CHEBI:78449"/>
        <dbReference type="ChEBI" id="CHEBI:78468"/>
        <dbReference type="ChEBI" id="CHEBI:78469"/>
    </reaction>
    <physiologicalReaction direction="left-to-right" evidence="37">
        <dbReference type="Rhea" id="RHEA:41869"/>
    </physiologicalReaction>
</comment>
<dbReference type="SUPFAM" id="SSF52151">
    <property type="entry name" value="FabD/lysophospholipase-like"/>
    <property type="match status" value="1"/>
</dbReference>
<dbReference type="GO" id="GO:0004316">
    <property type="term" value="F:3-oxoacyl-[acyl-carrier-protein] reductase (NADPH) activity"/>
    <property type="evidence" value="ECO:0007669"/>
    <property type="project" value="UniProtKB-EC"/>
</dbReference>
<comment type="catalytic activity">
    <reaction evidence="13">
        <text>(3R)-hydroxybutanoyl-[ACP] = (2E)-butenoyl-[ACP] + H2O</text>
        <dbReference type="Rhea" id="RHEA:41808"/>
        <dbReference type="Rhea" id="RHEA-COMP:9626"/>
        <dbReference type="Rhea" id="RHEA-COMP:9627"/>
        <dbReference type="ChEBI" id="CHEBI:15377"/>
        <dbReference type="ChEBI" id="CHEBI:78451"/>
        <dbReference type="ChEBI" id="CHEBI:78453"/>
    </reaction>
    <physiologicalReaction direction="left-to-right" evidence="13">
        <dbReference type="Rhea" id="RHEA:41809"/>
    </physiologicalReaction>
</comment>
<comment type="catalytic activity">
    <reaction evidence="40">
        <text>3-oxohexadecanoyl-[ACP] + NADPH + H(+) = (3R)-hydroxyhexadecanoyl-[ACP] + NADP(+)</text>
        <dbReference type="Rhea" id="RHEA:41904"/>
        <dbReference type="Rhea" id="RHEA-COMP:9649"/>
        <dbReference type="Rhea" id="RHEA-COMP:9650"/>
        <dbReference type="ChEBI" id="CHEBI:15378"/>
        <dbReference type="ChEBI" id="CHEBI:57783"/>
        <dbReference type="ChEBI" id="CHEBI:58349"/>
        <dbReference type="ChEBI" id="CHEBI:78478"/>
        <dbReference type="ChEBI" id="CHEBI:78480"/>
    </reaction>
    <physiologicalReaction direction="left-to-right" evidence="40">
        <dbReference type="Rhea" id="RHEA:41905"/>
    </physiologicalReaction>
</comment>
<evidence type="ECO:0000256" key="27">
    <source>
        <dbReference type="ARBA" id="ARBA00048281"/>
    </source>
</evidence>
<dbReference type="GO" id="GO:0006633">
    <property type="term" value="P:fatty acid biosynthetic process"/>
    <property type="evidence" value="ECO:0007669"/>
    <property type="project" value="UniProtKB-UniPathway"/>
</dbReference>
<comment type="catalytic activity">
    <reaction evidence="15">
        <text>3-oxooctadecanoyl-[ACP] + NADPH + H(+) = (3R)-hydroxyoctadecanoyl-[ACP] + NADP(+)</text>
        <dbReference type="Rhea" id="RHEA:41920"/>
        <dbReference type="Rhea" id="RHEA-COMP:9653"/>
        <dbReference type="Rhea" id="RHEA-COMP:9654"/>
        <dbReference type="ChEBI" id="CHEBI:15378"/>
        <dbReference type="ChEBI" id="CHEBI:57783"/>
        <dbReference type="ChEBI" id="CHEBI:58349"/>
        <dbReference type="ChEBI" id="CHEBI:78487"/>
        <dbReference type="ChEBI" id="CHEBI:78488"/>
    </reaction>
    <physiologicalReaction direction="left-to-right" evidence="15">
        <dbReference type="Rhea" id="RHEA:41921"/>
    </physiologicalReaction>
</comment>
<dbReference type="InterPro" id="IPR042104">
    <property type="entry name" value="PKS_dehydratase_sf"/>
</dbReference>
<keyword evidence="4" id="KW-0007">Acetylation</keyword>
<comment type="catalytic activity">
    <reaction evidence="26">
        <text>hexadecanoyl-[ACP] + malonyl-[ACP] + H(+) = 3-oxooctadecanoyl-[ACP] + holo-[ACP] + CO2</text>
        <dbReference type="Rhea" id="RHEA:41916"/>
        <dbReference type="Rhea" id="RHEA-COMP:9623"/>
        <dbReference type="Rhea" id="RHEA-COMP:9652"/>
        <dbReference type="Rhea" id="RHEA-COMP:9653"/>
        <dbReference type="Rhea" id="RHEA-COMP:9685"/>
        <dbReference type="ChEBI" id="CHEBI:15378"/>
        <dbReference type="ChEBI" id="CHEBI:16526"/>
        <dbReference type="ChEBI" id="CHEBI:64479"/>
        <dbReference type="ChEBI" id="CHEBI:78449"/>
        <dbReference type="ChEBI" id="CHEBI:78483"/>
        <dbReference type="ChEBI" id="CHEBI:78487"/>
    </reaction>
    <physiologicalReaction direction="left-to-right" evidence="26">
        <dbReference type="Rhea" id="RHEA:41917"/>
    </physiologicalReaction>
</comment>
<accession>A0A7H1RHJ9</accession>
<evidence type="ECO:0000256" key="28">
    <source>
        <dbReference type="ARBA" id="ARBA00048289"/>
    </source>
</evidence>
<evidence type="ECO:0000256" key="21">
    <source>
        <dbReference type="ARBA" id="ARBA00047578"/>
    </source>
</evidence>
<feature type="domain" description="Ketosynthase family 3 (KS3)" evidence="45">
    <location>
        <begin position="6"/>
        <end position="410"/>
    </location>
</feature>
<comment type="catalytic activity">
    <reaction evidence="42">
        <text>butanoyl-[ACP] + malonyl-[ACP] + H(+) = 3-oxohexanoyl-[ACP] + holo-[ACP] + CO2</text>
        <dbReference type="Rhea" id="RHEA:41820"/>
        <dbReference type="Rhea" id="RHEA-COMP:9623"/>
        <dbReference type="Rhea" id="RHEA-COMP:9628"/>
        <dbReference type="Rhea" id="RHEA-COMP:9629"/>
        <dbReference type="Rhea" id="RHEA-COMP:9685"/>
        <dbReference type="ChEBI" id="CHEBI:15378"/>
        <dbReference type="ChEBI" id="CHEBI:16526"/>
        <dbReference type="ChEBI" id="CHEBI:64479"/>
        <dbReference type="ChEBI" id="CHEBI:78449"/>
        <dbReference type="ChEBI" id="CHEBI:78454"/>
        <dbReference type="ChEBI" id="CHEBI:78456"/>
    </reaction>
    <physiologicalReaction direction="left-to-right" evidence="42">
        <dbReference type="Rhea" id="RHEA:41821"/>
    </physiologicalReaction>
</comment>
<gene>
    <name evidence="46" type="primary">FAS3</name>
</gene>
<dbReference type="Gene3D" id="3.30.70.3290">
    <property type="match status" value="1"/>
</dbReference>
<dbReference type="InterPro" id="IPR049391">
    <property type="entry name" value="FAS_pseudo-KR"/>
</dbReference>
<evidence type="ECO:0000256" key="4">
    <source>
        <dbReference type="ARBA" id="ARBA00022990"/>
    </source>
</evidence>
<dbReference type="Gene3D" id="3.90.180.10">
    <property type="entry name" value="Medium-chain alcohol dehydrogenases, catalytic domain"/>
    <property type="match status" value="1"/>
</dbReference>
<dbReference type="InterPro" id="IPR036291">
    <property type="entry name" value="NAD(P)-bd_dom_sf"/>
</dbReference>
<dbReference type="InterPro" id="IPR000477">
    <property type="entry name" value="RT_dom"/>
</dbReference>
<dbReference type="SUPFAM" id="SSF53474">
    <property type="entry name" value="alpha/beta-Hydrolases"/>
    <property type="match status" value="1"/>
</dbReference>
<dbReference type="InterPro" id="IPR020841">
    <property type="entry name" value="PKS_Beta-ketoAc_synthase_dom"/>
</dbReference>
<comment type="catalytic activity">
    <reaction evidence="9">
        <text>a (3R)-hydroxyacyl-[ACP] = a (2E)-enoyl-[ACP] + H2O</text>
        <dbReference type="Rhea" id="RHEA:13097"/>
        <dbReference type="Rhea" id="RHEA-COMP:9925"/>
        <dbReference type="Rhea" id="RHEA-COMP:9945"/>
        <dbReference type="ChEBI" id="CHEBI:15377"/>
        <dbReference type="ChEBI" id="CHEBI:78784"/>
        <dbReference type="ChEBI" id="CHEBI:78827"/>
        <dbReference type="EC" id="4.2.1.59"/>
    </reaction>
    <physiologicalReaction direction="left-to-right" evidence="9">
        <dbReference type="Rhea" id="RHEA:13098"/>
    </physiologicalReaction>
</comment>
<evidence type="ECO:0000256" key="2">
    <source>
        <dbReference type="ARBA" id="ARBA00022799"/>
    </source>
</evidence>
<dbReference type="GO" id="GO:0141148">
    <property type="term" value="F:enoyl-[acyl-carrier-protein] reductase (NADPH) activity"/>
    <property type="evidence" value="ECO:0007669"/>
    <property type="project" value="UniProtKB-EC"/>
</dbReference>
<evidence type="ECO:0000259" key="45">
    <source>
        <dbReference type="PROSITE" id="PS52004"/>
    </source>
</evidence>
<comment type="catalytic activity">
    <reaction evidence="12">
        <text>(3R)-hydroxyhexadecanoyl-[ACP] = (2E)-hexadecenoyl-[ACP] + H2O</text>
        <dbReference type="Rhea" id="RHEA:41908"/>
        <dbReference type="Rhea" id="RHEA-COMP:9650"/>
        <dbReference type="Rhea" id="RHEA-COMP:9651"/>
        <dbReference type="ChEBI" id="CHEBI:15377"/>
        <dbReference type="ChEBI" id="CHEBI:78480"/>
        <dbReference type="ChEBI" id="CHEBI:78481"/>
    </reaction>
    <physiologicalReaction direction="left-to-right" evidence="12">
        <dbReference type="Rhea" id="RHEA:41909"/>
    </physiologicalReaction>
</comment>
<comment type="catalytic activity">
    <reaction evidence="5">
        <text>(3R)-hydroxyoctanoyl-[ACP] = (2E)-octenoyl-[ACP] + H2O</text>
        <dbReference type="Rhea" id="RHEA:41844"/>
        <dbReference type="Rhea" id="RHEA-COMP:9634"/>
        <dbReference type="Rhea" id="RHEA-COMP:9635"/>
        <dbReference type="ChEBI" id="CHEBI:15377"/>
        <dbReference type="ChEBI" id="CHEBI:78461"/>
        <dbReference type="ChEBI" id="CHEBI:78462"/>
    </reaction>
    <physiologicalReaction direction="left-to-right" evidence="5">
        <dbReference type="Rhea" id="RHEA:41845"/>
    </physiologicalReaction>
</comment>
<evidence type="ECO:0000256" key="34">
    <source>
        <dbReference type="ARBA" id="ARBA00048704"/>
    </source>
</evidence>
<evidence type="ECO:0000256" key="25">
    <source>
        <dbReference type="ARBA" id="ARBA00047961"/>
    </source>
</evidence>
<comment type="catalytic activity">
    <reaction evidence="32">
        <text>a 2,3-saturated acyl-[ACP] + NADP(+) = a (2E)-enoyl-[ACP] + NADPH + H(+)</text>
        <dbReference type="Rhea" id="RHEA:22564"/>
        <dbReference type="Rhea" id="RHEA-COMP:9925"/>
        <dbReference type="Rhea" id="RHEA-COMP:9926"/>
        <dbReference type="ChEBI" id="CHEBI:15378"/>
        <dbReference type="ChEBI" id="CHEBI:57783"/>
        <dbReference type="ChEBI" id="CHEBI:58349"/>
        <dbReference type="ChEBI" id="CHEBI:78784"/>
        <dbReference type="ChEBI" id="CHEBI:78785"/>
        <dbReference type="EC" id="1.3.1.39"/>
    </reaction>
    <physiologicalReaction direction="right-to-left" evidence="32">
        <dbReference type="Rhea" id="RHEA:22566"/>
    </physiologicalReaction>
</comment>
<comment type="catalytic activity">
    <reaction evidence="23">
        <text>(2E)-hexenoyl-[ACP] + NADPH + H(+) = hexanoyl-[ACP] + NADP(+)</text>
        <dbReference type="Rhea" id="RHEA:41832"/>
        <dbReference type="Rhea" id="RHEA-COMP:9631"/>
        <dbReference type="Rhea" id="RHEA-COMP:9632"/>
        <dbReference type="ChEBI" id="CHEBI:15378"/>
        <dbReference type="ChEBI" id="CHEBI:57783"/>
        <dbReference type="ChEBI" id="CHEBI:58349"/>
        <dbReference type="ChEBI" id="CHEBI:78458"/>
        <dbReference type="ChEBI" id="CHEBI:78459"/>
    </reaction>
    <physiologicalReaction direction="left-to-right" evidence="23">
        <dbReference type="Rhea" id="RHEA:41833"/>
    </physiologicalReaction>
</comment>
<name>A0A7H1RHJ9_LOCMI</name>
<dbReference type="PANTHER" id="PTHR43775:SF23">
    <property type="entry name" value="FATTY ACID SYNTHASE 3"/>
    <property type="match status" value="1"/>
</dbReference>
<comment type="function">
    <text evidence="14">Fatty acid synthetase is a multifunctional enzyme that catalyzes the de novo biosynthesis of long-chain saturated fatty acids starting from acetyl-CoA and malonyl-CoA in the presence of NADPH. This multifunctional protein contains 7 catalytic activities and a site for the binding of the prosthetic group 4'-phosphopantetheine of the acyl carrier protein ([ACP]) domain.</text>
</comment>
<evidence type="ECO:0000256" key="11">
    <source>
        <dbReference type="ARBA" id="ARBA00023399"/>
    </source>
</evidence>
<comment type="catalytic activity">
    <reaction evidence="11">
        <text>(3R)-hydroxyoctadecanoyl-[ACP] = (2E)-octadecenoyl-[ACP] + H2O</text>
        <dbReference type="Rhea" id="RHEA:41924"/>
        <dbReference type="Rhea" id="RHEA-COMP:9654"/>
        <dbReference type="Rhea" id="RHEA-COMP:9655"/>
        <dbReference type="ChEBI" id="CHEBI:15377"/>
        <dbReference type="ChEBI" id="CHEBI:78488"/>
        <dbReference type="ChEBI" id="CHEBI:78489"/>
    </reaction>
    <physiologicalReaction direction="left-to-right" evidence="11">
        <dbReference type="Rhea" id="RHEA:41925"/>
    </physiologicalReaction>
</comment>
<evidence type="ECO:0000256" key="23">
    <source>
        <dbReference type="ARBA" id="ARBA00047897"/>
    </source>
</evidence>
<dbReference type="SUPFAM" id="SSF51735">
    <property type="entry name" value="NAD(P)-binding Rossmann-fold domains"/>
    <property type="match status" value="1"/>
</dbReference>
<evidence type="ECO:0000256" key="9">
    <source>
        <dbReference type="ARBA" id="ARBA00023394"/>
    </source>
</evidence>
<dbReference type="SMART" id="SM00829">
    <property type="entry name" value="PKS_ER"/>
    <property type="match status" value="1"/>
</dbReference>
<dbReference type="SMART" id="SM00827">
    <property type="entry name" value="PKS_AT"/>
    <property type="match status" value="1"/>
</dbReference>
<evidence type="ECO:0000256" key="31">
    <source>
        <dbReference type="ARBA" id="ARBA00048571"/>
    </source>
</evidence>
<evidence type="ECO:0000256" key="10">
    <source>
        <dbReference type="ARBA" id="ARBA00023398"/>
    </source>
</evidence>
<dbReference type="InterPro" id="IPR050091">
    <property type="entry name" value="PKS_NRPS_Biosynth_Enz"/>
</dbReference>
<dbReference type="GO" id="GO:0004312">
    <property type="term" value="F:fatty acid synthase activity"/>
    <property type="evidence" value="ECO:0007669"/>
    <property type="project" value="TreeGrafter"/>
</dbReference>
<evidence type="ECO:0000256" key="3">
    <source>
        <dbReference type="ARBA" id="ARBA00022898"/>
    </source>
</evidence>
<evidence type="ECO:0000256" key="22">
    <source>
        <dbReference type="ARBA" id="ARBA00047810"/>
    </source>
</evidence>
<dbReference type="InterPro" id="IPR016036">
    <property type="entry name" value="Malonyl_transacylase_ACP-bd"/>
</dbReference>
<dbReference type="Pfam" id="PF00109">
    <property type="entry name" value="ketoacyl-synt"/>
    <property type="match status" value="1"/>
</dbReference>
<dbReference type="InterPro" id="IPR001227">
    <property type="entry name" value="Ac_transferase_dom_sf"/>
</dbReference>
<keyword evidence="3" id="KW-0663">Pyridoxal phosphate</keyword>
<dbReference type="InterPro" id="IPR014043">
    <property type="entry name" value="Acyl_transferase_dom"/>
</dbReference>
<evidence type="ECO:0000256" key="12">
    <source>
        <dbReference type="ARBA" id="ARBA00023401"/>
    </source>
</evidence>
<dbReference type="InterPro" id="IPR032821">
    <property type="entry name" value="PKS_assoc"/>
</dbReference>
<evidence type="ECO:0000256" key="26">
    <source>
        <dbReference type="ARBA" id="ARBA00048051"/>
    </source>
</evidence>
<dbReference type="Gene3D" id="3.40.366.10">
    <property type="entry name" value="Malonyl-Coenzyme A Acyl Carrier Protein, domain 2"/>
    <property type="match status" value="1"/>
</dbReference>
<dbReference type="PROSITE" id="PS52004">
    <property type="entry name" value="KS3_2"/>
    <property type="match status" value="1"/>
</dbReference>
<comment type="catalytic activity">
    <reaction evidence="31">
        <text>3-oxohexanoyl-[ACP] + NADPH + H(+) = (3R)-hydroxyhexanoyl-[ACP] + NADP(+)</text>
        <dbReference type="Rhea" id="RHEA:41824"/>
        <dbReference type="Rhea" id="RHEA-COMP:9629"/>
        <dbReference type="Rhea" id="RHEA-COMP:9630"/>
        <dbReference type="ChEBI" id="CHEBI:15378"/>
        <dbReference type="ChEBI" id="CHEBI:57783"/>
        <dbReference type="ChEBI" id="CHEBI:58349"/>
        <dbReference type="ChEBI" id="CHEBI:78456"/>
        <dbReference type="ChEBI" id="CHEBI:78457"/>
    </reaction>
    <physiologicalReaction direction="left-to-right" evidence="31">
        <dbReference type="Rhea" id="RHEA:41825"/>
    </physiologicalReaction>
</comment>
<dbReference type="Gene3D" id="3.40.47.10">
    <property type="match status" value="1"/>
</dbReference>
<evidence type="ECO:0000256" key="18">
    <source>
        <dbReference type="ARBA" id="ARBA00047440"/>
    </source>
</evidence>
<dbReference type="InterPro" id="IPR016035">
    <property type="entry name" value="Acyl_Trfase/lysoPLipase"/>
</dbReference>
<comment type="catalytic activity">
    <reaction evidence="10">
        <text>(3R)-hydroxytetradecanoyl-[ACP] = (2E)-tetradecenoyl-[ACP] + H2O</text>
        <dbReference type="Rhea" id="RHEA:41892"/>
        <dbReference type="Rhea" id="RHEA-COMP:9646"/>
        <dbReference type="Rhea" id="RHEA-COMP:9647"/>
        <dbReference type="ChEBI" id="CHEBI:15377"/>
        <dbReference type="ChEBI" id="CHEBI:78474"/>
        <dbReference type="ChEBI" id="CHEBI:78475"/>
    </reaction>
    <physiologicalReaction direction="left-to-right" evidence="10">
        <dbReference type="Rhea" id="RHEA:41893"/>
    </physiologicalReaction>
</comment>
<comment type="catalytic activity">
    <reaction evidence="17">
        <text>a (3R)-hydroxyacyl-[ACP] + NADP(+) = a 3-oxoacyl-[ACP] + NADPH + H(+)</text>
        <dbReference type="Rhea" id="RHEA:17397"/>
        <dbReference type="Rhea" id="RHEA-COMP:9916"/>
        <dbReference type="Rhea" id="RHEA-COMP:9945"/>
        <dbReference type="ChEBI" id="CHEBI:15378"/>
        <dbReference type="ChEBI" id="CHEBI:57783"/>
        <dbReference type="ChEBI" id="CHEBI:58349"/>
        <dbReference type="ChEBI" id="CHEBI:78776"/>
        <dbReference type="ChEBI" id="CHEBI:78827"/>
        <dbReference type="EC" id="1.1.1.100"/>
    </reaction>
    <physiologicalReaction direction="right-to-left" evidence="17">
        <dbReference type="Rhea" id="RHEA:17399"/>
    </physiologicalReaction>
</comment>
<dbReference type="SUPFAM" id="SSF56219">
    <property type="entry name" value="DNase I-like"/>
    <property type="match status" value="1"/>
</dbReference>
<comment type="catalytic activity">
    <reaction evidence="35">
        <text>3-oxotetradecanoyl-[ACP] + NADPH + H(+) = (3R)-hydroxytetradecanoyl-[ACP] + NADP(+)</text>
        <dbReference type="Rhea" id="RHEA:41888"/>
        <dbReference type="Rhea" id="RHEA-COMP:9645"/>
        <dbReference type="Rhea" id="RHEA-COMP:9646"/>
        <dbReference type="ChEBI" id="CHEBI:15378"/>
        <dbReference type="ChEBI" id="CHEBI:57783"/>
        <dbReference type="ChEBI" id="CHEBI:58349"/>
        <dbReference type="ChEBI" id="CHEBI:78473"/>
        <dbReference type="ChEBI" id="CHEBI:78474"/>
    </reaction>
    <physiologicalReaction direction="left-to-right" evidence="35">
        <dbReference type="Rhea" id="RHEA:41889"/>
    </physiologicalReaction>
</comment>
<evidence type="ECO:0000256" key="43">
    <source>
        <dbReference type="ARBA" id="ARBA00049521"/>
    </source>
</evidence>
<dbReference type="GO" id="GO:0004315">
    <property type="term" value="F:3-oxoacyl-[acyl-carrier-protein] synthase activity"/>
    <property type="evidence" value="ECO:0007669"/>
    <property type="project" value="UniProtKB-EC"/>
</dbReference>
<dbReference type="Gene3D" id="3.10.129.110">
    <property type="entry name" value="Polyketide synthase dehydratase"/>
    <property type="match status" value="1"/>
</dbReference>
<comment type="catalytic activity">
    <reaction evidence="28">
        <text>tetradecanoyl-[ACP] + H2O = tetradecanoate + holo-[ACP] + H(+)</text>
        <dbReference type="Rhea" id="RHEA:30123"/>
        <dbReference type="Rhea" id="RHEA-COMP:9648"/>
        <dbReference type="Rhea" id="RHEA-COMP:9685"/>
        <dbReference type="ChEBI" id="CHEBI:15377"/>
        <dbReference type="ChEBI" id="CHEBI:15378"/>
        <dbReference type="ChEBI" id="CHEBI:30807"/>
        <dbReference type="ChEBI" id="CHEBI:64479"/>
        <dbReference type="ChEBI" id="CHEBI:78477"/>
        <dbReference type="EC" id="3.1.2.14"/>
    </reaction>
    <physiologicalReaction direction="left-to-right" evidence="28">
        <dbReference type="Rhea" id="RHEA:30124"/>
    </physiologicalReaction>
</comment>
<dbReference type="GO" id="GO:0016297">
    <property type="term" value="F:fatty acyl-[ACP] hydrolase activity"/>
    <property type="evidence" value="ECO:0007669"/>
    <property type="project" value="UniProtKB-EC"/>
</dbReference>
<dbReference type="Pfam" id="PF00975">
    <property type="entry name" value="Thioesterase"/>
    <property type="match status" value="1"/>
</dbReference>
<dbReference type="Pfam" id="PF21149">
    <property type="entry name" value="FAS_pseudo-KR"/>
    <property type="match status" value="1"/>
</dbReference>
<evidence type="ECO:0000256" key="1">
    <source>
        <dbReference type="ARBA" id="ARBA00005189"/>
    </source>
</evidence>
<evidence type="ECO:0000256" key="35">
    <source>
        <dbReference type="ARBA" id="ARBA00048935"/>
    </source>
</evidence>
<comment type="catalytic activity">
    <reaction evidence="7">
        <text>(3R)-hydroxyhexanoyl-[ACP] = (2E)-hexenoyl-[ACP] + H2O</text>
        <dbReference type="Rhea" id="RHEA:41828"/>
        <dbReference type="Rhea" id="RHEA-COMP:9630"/>
        <dbReference type="Rhea" id="RHEA-COMP:9631"/>
        <dbReference type="ChEBI" id="CHEBI:15377"/>
        <dbReference type="ChEBI" id="CHEBI:78457"/>
        <dbReference type="ChEBI" id="CHEBI:78458"/>
    </reaction>
    <physiologicalReaction direction="left-to-right" evidence="7">
        <dbReference type="Rhea" id="RHEA:41829"/>
    </physiologicalReaction>
</comment>
<keyword evidence="2" id="KW-0702">S-nitrosylation</keyword>
<evidence type="ECO:0000256" key="16">
    <source>
        <dbReference type="ARBA" id="ARBA00047394"/>
    </source>
</evidence>
<comment type="catalytic activity">
    <reaction evidence="44">
        <text>octanoyl-[ACP] + malonyl-[ACP] + H(+) = 3-oxodecanoyl-[ACP] + holo-[ACP] + CO2</text>
        <dbReference type="Rhea" id="RHEA:41852"/>
        <dbReference type="Rhea" id="RHEA-COMP:9623"/>
        <dbReference type="Rhea" id="RHEA-COMP:9636"/>
        <dbReference type="Rhea" id="RHEA-COMP:9637"/>
        <dbReference type="Rhea" id="RHEA-COMP:9685"/>
        <dbReference type="ChEBI" id="CHEBI:15378"/>
        <dbReference type="ChEBI" id="CHEBI:16526"/>
        <dbReference type="ChEBI" id="CHEBI:64479"/>
        <dbReference type="ChEBI" id="CHEBI:78449"/>
        <dbReference type="ChEBI" id="CHEBI:78463"/>
        <dbReference type="ChEBI" id="CHEBI:78464"/>
    </reaction>
    <physiologicalReaction direction="left-to-right" evidence="44">
        <dbReference type="Rhea" id="RHEA:41853"/>
    </physiologicalReaction>
</comment>
<comment type="catalytic activity">
    <reaction evidence="39">
        <text>3-oxododecanoyl-[ACP] + NADPH + H(+) = (3R)-hydroxydodecanoyl-[ACP] + NADP(+)</text>
        <dbReference type="Rhea" id="RHEA:41872"/>
        <dbReference type="Rhea" id="RHEA-COMP:9641"/>
        <dbReference type="Rhea" id="RHEA-COMP:9642"/>
        <dbReference type="ChEBI" id="CHEBI:15378"/>
        <dbReference type="ChEBI" id="CHEBI:57783"/>
        <dbReference type="ChEBI" id="CHEBI:58349"/>
        <dbReference type="ChEBI" id="CHEBI:78469"/>
        <dbReference type="ChEBI" id="CHEBI:78470"/>
    </reaction>
    <physiologicalReaction direction="left-to-right" evidence="39">
        <dbReference type="Rhea" id="RHEA:41873"/>
    </physiologicalReaction>
</comment>
<evidence type="ECO:0000256" key="7">
    <source>
        <dbReference type="ARBA" id="ARBA00023373"/>
    </source>
</evidence>
<comment type="catalytic activity">
    <reaction evidence="27">
        <text>(2E)-dodecenoyl-[ACP] + NADPH + H(+) = dodecanoyl-[ACP] + NADP(+)</text>
        <dbReference type="Rhea" id="RHEA:41880"/>
        <dbReference type="Rhea" id="RHEA-COMP:9643"/>
        <dbReference type="Rhea" id="RHEA-COMP:9644"/>
        <dbReference type="ChEBI" id="CHEBI:15378"/>
        <dbReference type="ChEBI" id="CHEBI:57783"/>
        <dbReference type="ChEBI" id="CHEBI:58349"/>
        <dbReference type="ChEBI" id="CHEBI:65264"/>
        <dbReference type="ChEBI" id="CHEBI:78472"/>
    </reaction>
    <physiologicalReaction direction="left-to-right" evidence="27">
        <dbReference type="Rhea" id="RHEA:41881"/>
    </physiologicalReaction>
</comment>
<dbReference type="GO" id="GO:0071897">
    <property type="term" value="P:DNA biosynthetic process"/>
    <property type="evidence" value="ECO:0007669"/>
    <property type="project" value="UniProtKB-ARBA"/>
</dbReference>
<dbReference type="InterPro" id="IPR016039">
    <property type="entry name" value="Thiolase-like"/>
</dbReference>
<evidence type="ECO:0000256" key="24">
    <source>
        <dbReference type="ARBA" id="ARBA00047953"/>
    </source>
</evidence>
<dbReference type="Pfam" id="PF00078">
    <property type="entry name" value="RVT_1"/>
    <property type="match status" value="1"/>
</dbReference>
<comment type="catalytic activity">
    <reaction evidence="25">
        <text>acetyl-[ACP] + malonyl-[ACP] + H(+) = 3-oxobutanoyl-[ACP] + holo-[ACP] + CO2</text>
        <dbReference type="Rhea" id="RHEA:41800"/>
        <dbReference type="Rhea" id="RHEA-COMP:9621"/>
        <dbReference type="Rhea" id="RHEA-COMP:9623"/>
        <dbReference type="Rhea" id="RHEA-COMP:9625"/>
        <dbReference type="Rhea" id="RHEA-COMP:9685"/>
        <dbReference type="ChEBI" id="CHEBI:15378"/>
        <dbReference type="ChEBI" id="CHEBI:16526"/>
        <dbReference type="ChEBI" id="CHEBI:64479"/>
        <dbReference type="ChEBI" id="CHEBI:78446"/>
        <dbReference type="ChEBI" id="CHEBI:78449"/>
        <dbReference type="ChEBI" id="CHEBI:78450"/>
    </reaction>
    <physiologicalReaction direction="left-to-right" evidence="25">
        <dbReference type="Rhea" id="RHEA:41801"/>
    </physiologicalReaction>
</comment>
<comment type="catalytic activity">
    <reaction evidence="43">
        <text>(2E)-decenoyl-[ACP] + NADPH + H(+) = decanoyl-[ACP] + NADP(+)</text>
        <dbReference type="Rhea" id="RHEA:41864"/>
        <dbReference type="Rhea" id="RHEA-COMP:9639"/>
        <dbReference type="Rhea" id="RHEA-COMP:9640"/>
        <dbReference type="ChEBI" id="CHEBI:15378"/>
        <dbReference type="ChEBI" id="CHEBI:57783"/>
        <dbReference type="ChEBI" id="CHEBI:58349"/>
        <dbReference type="ChEBI" id="CHEBI:78467"/>
        <dbReference type="ChEBI" id="CHEBI:78468"/>
    </reaction>
    <physiologicalReaction direction="left-to-right" evidence="43">
        <dbReference type="Rhea" id="RHEA:41865"/>
    </physiologicalReaction>
</comment>
<evidence type="ECO:0000256" key="8">
    <source>
        <dbReference type="ARBA" id="ARBA00023388"/>
    </source>
</evidence>
<evidence type="ECO:0000256" key="15">
    <source>
        <dbReference type="ARBA" id="ARBA00047300"/>
    </source>
</evidence>
<comment type="catalytic activity">
    <reaction evidence="22">
        <text>(2E)-hexadecenoyl-[ACP] + NADPH + H(+) = hexadecanoyl-[ACP] + NADP(+)</text>
        <dbReference type="Rhea" id="RHEA:41912"/>
        <dbReference type="Rhea" id="RHEA-COMP:9651"/>
        <dbReference type="Rhea" id="RHEA-COMP:9652"/>
        <dbReference type="ChEBI" id="CHEBI:15378"/>
        <dbReference type="ChEBI" id="CHEBI:57783"/>
        <dbReference type="ChEBI" id="CHEBI:58349"/>
        <dbReference type="ChEBI" id="CHEBI:78481"/>
        <dbReference type="ChEBI" id="CHEBI:78483"/>
    </reaction>
    <physiologicalReaction direction="left-to-right" evidence="22">
        <dbReference type="Rhea" id="RHEA:41913"/>
    </physiologicalReaction>
</comment>
<comment type="catalytic activity">
    <reaction evidence="19">
        <text>tetradecanoyl-[ACP] + malonyl-[ACP] + H(+) = 3-oxohexadecanoyl-[ACP] + holo-[ACP] + CO2</text>
        <dbReference type="Rhea" id="RHEA:41900"/>
        <dbReference type="Rhea" id="RHEA-COMP:9623"/>
        <dbReference type="Rhea" id="RHEA-COMP:9648"/>
        <dbReference type="Rhea" id="RHEA-COMP:9649"/>
        <dbReference type="Rhea" id="RHEA-COMP:9685"/>
        <dbReference type="ChEBI" id="CHEBI:15378"/>
        <dbReference type="ChEBI" id="CHEBI:16526"/>
        <dbReference type="ChEBI" id="CHEBI:64479"/>
        <dbReference type="ChEBI" id="CHEBI:78449"/>
        <dbReference type="ChEBI" id="CHEBI:78477"/>
        <dbReference type="ChEBI" id="CHEBI:78478"/>
    </reaction>
    <physiologicalReaction direction="left-to-right" evidence="19">
        <dbReference type="Rhea" id="RHEA:41901"/>
    </physiologicalReaction>
</comment>
<comment type="catalytic activity">
    <reaction evidence="20">
        <text>(2E)-butenoyl-[ACP] + NADPH + H(+) = butanoyl-[ACP] + NADP(+)</text>
        <dbReference type="Rhea" id="RHEA:41812"/>
        <dbReference type="Rhea" id="RHEA-COMP:9627"/>
        <dbReference type="Rhea" id="RHEA-COMP:9628"/>
        <dbReference type="ChEBI" id="CHEBI:15378"/>
        <dbReference type="ChEBI" id="CHEBI:57783"/>
        <dbReference type="ChEBI" id="CHEBI:58349"/>
        <dbReference type="ChEBI" id="CHEBI:78453"/>
        <dbReference type="ChEBI" id="CHEBI:78454"/>
    </reaction>
    <physiologicalReaction direction="left-to-right" evidence="20">
        <dbReference type="Rhea" id="RHEA:41813"/>
    </physiologicalReaction>
</comment>
<dbReference type="InterPro" id="IPR020843">
    <property type="entry name" value="ER"/>
</dbReference>
<dbReference type="CDD" id="cd05195">
    <property type="entry name" value="enoyl_red"/>
    <property type="match status" value="1"/>
</dbReference>
<dbReference type="PANTHER" id="PTHR43775">
    <property type="entry name" value="FATTY ACID SYNTHASE"/>
    <property type="match status" value="1"/>
</dbReference>
<evidence type="ECO:0000256" key="29">
    <source>
        <dbReference type="ARBA" id="ARBA00048420"/>
    </source>
</evidence>
<evidence type="ECO:0000256" key="14">
    <source>
        <dbReference type="ARBA" id="ARBA00023442"/>
    </source>
</evidence>
<comment type="catalytic activity">
    <reaction evidence="33">
        <text>holo-[ACP] + acetyl-CoA = acetyl-[ACP] + CoA</text>
        <dbReference type="Rhea" id="RHEA:41788"/>
        <dbReference type="Rhea" id="RHEA-COMP:9621"/>
        <dbReference type="Rhea" id="RHEA-COMP:9685"/>
        <dbReference type="ChEBI" id="CHEBI:57287"/>
        <dbReference type="ChEBI" id="CHEBI:57288"/>
        <dbReference type="ChEBI" id="CHEBI:64479"/>
        <dbReference type="ChEBI" id="CHEBI:78446"/>
        <dbReference type="EC" id="2.3.1.38"/>
    </reaction>
    <physiologicalReaction direction="left-to-right" evidence="33">
        <dbReference type="Rhea" id="RHEA:41789"/>
    </physiologicalReaction>
</comment>
<evidence type="ECO:0000256" key="42">
    <source>
        <dbReference type="ARBA" id="ARBA00049449"/>
    </source>
</evidence>
<evidence type="ECO:0000256" key="40">
    <source>
        <dbReference type="ARBA" id="ARBA00049414"/>
    </source>
</evidence>
<evidence type="ECO:0000256" key="36">
    <source>
        <dbReference type="ARBA" id="ARBA00049019"/>
    </source>
</evidence>
<dbReference type="SUPFAM" id="SSF55048">
    <property type="entry name" value="Probable ACP-binding domain of malonyl-CoA ACP transacylase"/>
    <property type="match status" value="1"/>
</dbReference>
<dbReference type="InterPro" id="IPR029058">
    <property type="entry name" value="AB_hydrolase_fold"/>
</dbReference>
<evidence type="ECO:0000256" key="39">
    <source>
        <dbReference type="ARBA" id="ARBA00049263"/>
    </source>
</evidence>
<comment type="catalytic activity">
    <reaction evidence="29">
        <text>(2E)-octenoyl-[ACP] + NADPH + H(+) = octanoyl-[ACP] + NADP(+)</text>
        <dbReference type="Rhea" id="RHEA:41848"/>
        <dbReference type="Rhea" id="RHEA-COMP:9635"/>
        <dbReference type="Rhea" id="RHEA-COMP:9636"/>
        <dbReference type="ChEBI" id="CHEBI:15378"/>
        <dbReference type="ChEBI" id="CHEBI:57783"/>
        <dbReference type="ChEBI" id="CHEBI:58349"/>
        <dbReference type="ChEBI" id="CHEBI:78462"/>
        <dbReference type="ChEBI" id="CHEBI:78463"/>
    </reaction>
    <physiologicalReaction direction="left-to-right" evidence="29">
        <dbReference type="Rhea" id="RHEA:41849"/>
    </physiologicalReaction>
</comment>
<comment type="catalytic activity">
    <reaction evidence="24">
        <text>3-oxobutanoyl-[ACP] + NADPH + H(+) = (3R)-hydroxybutanoyl-[ACP] + NADP(+)</text>
        <dbReference type="Rhea" id="RHEA:41804"/>
        <dbReference type="Rhea" id="RHEA-COMP:9625"/>
        <dbReference type="Rhea" id="RHEA-COMP:9626"/>
        <dbReference type="ChEBI" id="CHEBI:15378"/>
        <dbReference type="ChEBI" id="CHEBI:57783"/>
        <dbReference type="ChEBI" id="CHEBI:58349"/>
        <dbReference type="ChEBI" id="CHEBI:78450"/>
        <dbReference type="ChEBI" id="CHEBI:78451"/>
    </reaction>
    <physiologicalReaction direction="left-to-right" evidence="24">
        <dbReference type="Rhea" id="RHEA:41805"/>
    </physiologicalReaction>
</comment>
<dbReference type="GO" id="GO:0004313">
    <property type="term" value="F:[acyl-carrier-protein] S-acetyltransferase activity"/>
    <property type="evidence" value="ECO:0007669"/>
    <property type="project" value="UniProtKB-EC"/>
</dbReference>
<evidence type="ECO:0000256" key="38">
    <source>
        <dbReference type="ARBA" id="ARBA00049171"/>
    </source>
</evidence>
<evidence type="ECO:0000256" key="13">
    <source>
        <dbReference type="ARBA" id="ARBA00023402"/>
    </source>
</evidence>
<comment type="catalytic activity">
    <reaction evidence="36">
        <text>(2E)-octadecenoyl-[ACP] + NADPH + H(+) = octadecanoyl-[ACP] + NADP(+)</text>
        <dbReference type="Rhea" id="RHEA:41928"/>
        <dbReference type="Rhea" id="RHEA-COMP:9655"/>
        <dbReference type="Rhea" id="RHEA-COMP:9656"/>
        <dbReference type="ChEBI" id="CHEBI:15378"/>
        <dbReference type="ChEBI" id="CHEBI:57783"/>
        <dbReference type="ChEBI" id="CHEBI:58349"/>
        <dbReference type="ChEBI" id="CHEBI:78489"/>
        <dbReference type="ChEBI" id="CHEBI:78495"/>
    </reaction>
    <physiologicalReaction direction="left-to-right" evidence="36">
        <dbReference type="Rhea" id="RHEA:41929"/>
    </physiologicalReaction>
</comment>
<comment type="pathway">
    <text evidence="1">Lipid metabolism.</text>
</comment>
<dbReference type="InterPro" id="IPR001031">
    <property type="entry name" value="Thioesterase"/>
</dbReference>
<evidence type="ECO:0000256" key="37">
    <source>
        <dbReference type="ARBA" id="ARBA00049109"/>
    </source>
</evidence>
<dbReference type="InterPro" id="IPR014031">
    <property type="entry name" value="Ketoacyl_synth_C"/>
</dbReference>
<comment type="catalytic activity">
    <reaction evidence="41">
        <text>3-oxooctanoyl-[ACP] + NADPH + H(+) = (3R)-hydroxyoctanoyl-[ACP] + NADP(+)</text>
        <dbReference type="Rhea" id="RHEA:41840"/>
        <dbReference type="Rhea" id="RHEA-COMP:9633"/>
        <dbReference type="Rhea" id="RHEA-COMP:9634"/>
        <dbReference type="ChEBI" id="CHEBI:15378"/>
        <dbReference type="ChEBI" id="CHEBI:57783"/>
        <dbReference type="ChEBI" id="CHEBI:58349"/>
        <dbReference type="ChEBI" id="CHEBI:78460"/>
        <dbReference type="ChEBI" id="CHEBI:78461"/>
    </reaction>
    <physiologicalReaction direction="left-to-right" evidence="41">
        <dbReference type="Rhea" id="RHEA:41841"/>
    </physiologicalReaction>
</comment>
<dbReference type="SUPFAM" id="SSF56672">
    <property type="entry name" value="DNA/RNA polymerases"/>
    <property type="match status" value="1"/>
</dbReference>
<evidence type="ECO:0000256" key="6">
    <source>
        <dbReference type="ARBA" id="ARBA00023351"/>
    </source>
</evidence>
<evidence type="ECO:0000256" key="5">
    <source>
        <dbReference type="ARBA" id="ARBA00023332"/>
    </source>
</evidence>
<comment type="catalytic activity">
    <reaction evidence="6">
        <text>(3R)-hydroxydodecanoyl-[ACP] = (2E)-dodecenoyl-[ACP] + H2O</text>
        <dbReference type="Rhea" id="RHEA:41876"/>
        <dbReference type="Rhea" id="RHEA-COMP:9642"/>
        <dbReference type="Rhea" id="RHEA-COMP:9643"/>
        <dbReference type="ChEBI" id="CHEBI:15377"/>
        <dbReference type="ChEBI" id="CHEBI:78470"/>
        <dbReference type="ChEBI" id="CHEBI:78472"/>
    </reaction>
    <physiologicalReaction direction="left-to-right" evidence="6">
        <dbReference type="Rhea" id="RHEA:41877"/>
    </physiologicalReaction>
</comment>
<dbReference type="Pfam" id="PF02801">
    <property type="entry name" value="Ketoacyl-synt_C"/>
    <property type="match status" value="1"/>
</dbReference>
<dbReference type="SMART" id="SM00825">
    <property type="entry name" value="PKS_KS"/>
    <property type="match status" value="1"/>
</dbReference>
<comment type="catalytic activity">
    <reaction evidence="18">
        <text>3-oxodecanoyl-[ACP] + NADPH + H(+) = (3R)-hydroxydecanoyl-[ACP] + NADP(+)</text>
        <dbReference type="Rhea" id="RHEA:41856"/>
        <dbReference type="Rhea" id="RHEA-COMP:9637"/>
        <dbReference type="Rhea" id="RHEA-COMP:9638"/>
        <dbReference type="ChEBI" id="CHEBI:15378"/>
        <dbReference type="ChEBI" id="CHEBI:57783"/>
        <dbReference type="ChEBI" id="CHEBI:58349"/>
        <dbReference type="ChEBI" id="CHEBI:78464"/>
        <dbReference type="ChEBI" id="CHEBI:78466"/>
    </reaction>
    <physiologicalReaction direction="left-to-right" evidence="18">
        <dbReference type="Rhea" id="RHEA:41857"/>
    </physiologicalReaction>
</comment>
<dbReference type="Pfam" id="PF16197">
    <property type="entry name" value="KAsynt_C_assoc"/>
    <property type="match status" value="1"/>
</dbReference>
<comment type="catalytic activity">
    <reaction evidence="21">
        <text>dodecanoyl-[ACP] + malonyl-[ACP] + H(+) = 3-oxotetradecanoyl-[ACP] + holo-[ACP] + CO2</text>
        <dbReference type="Rhea" id="RHEA:41884"/>
        <dbReference type="Rhea" id="RHEA-COMP:9623"/>
        <dbReference type="Rhea" id="RHEA-COMP:9644"/>
        <dbReference type="Rhea" id="RHEA-COMP:9645"/>
        <dbReference type="Rhea" id="RHEA-COMP:9685"/>
        <dbReference type="ChEBI" id="CHEBI:15378"/>
        <dbReference type="ChEBI" id="CHEBI:16526"/>
        <dbReference type="ChEBI" id="CHEBI:64479"/>
        <dbReference type="ChEBI" id="CHEBI:65264"/>
        <dbReference type="ChEBI" id="CHEBI:78449"/>
        <dbReference type="ChEBI" id="CHEBI:78473"/>
    </reaction>
    <physiologicalReaction direction="left-to-right" evidence="21">
        <dbReference type="Rhea" id="RHEA:41885"/>
    </physiologicalReaction>
</comment>
<comment type="catalytic activity">
    <reaction evidence="16">
        <text>hexanoyl-[ACP] + malonyl-[ACP] + H(+) = 3-oxooctanoyl-[ACP] + holo-[ACP] + CO2</text>
        <dbReference type="Rhea" id="RHEA:41836"/>
        <dbReference type="Rhea" id="RHEA-COMP:9623"/>
        <dbReference type="Rhea" id="RHEA-COMP:9632"/>
        <dbReference type="Rhea" id="RHEA-COMP:9633"/>
        <dbReference type="Rhea" id="RHEA-COMP:9685"/>
        <dbReference type="ChEBI" id="CHEBI:15378"/>
        <dbReference type="ChEBI" id="CHEBI:16526"/>
        <dbReference type="ChEBI" id="CHEBI:64479"/>
        <dbReference type="ChEBI" id="CHEBI:78449"/>
        <dbReference type="ChEBI" id="CHEBI:78459"/>
        <dbReference type="ChEBI" id="CHEBI:78460"/>
    </reaction>
    <physiologicalReaction direction="left-to-right" evidence="16">
        <dbReference type="Rhea" id="RHEA:41837"/>
    </physiologicalReaction>
</comment>
<dbReference type="Pfam" id="PF00698">
    <property type="entry name" value="Acyl_transf_1"/>
    <property type="match status" value="1"/>
</dbReference>
<dbReference type="InterPro" id="IPR014030">
    <property type="entry name" value="Ketoacyl_synth_N"/>
</dbReference>
<dbReference type="InterPro" id="IPR036691">
    <property type="entry name" value="Endo/exonu/phosph_ase_sf"/>
</dbReference>
<comment type="catalytic activity">
    <reaction evidence="34">
        <text>hexadecanoyl-[ACP] + H2O = hexadecanoate + holo-[ACP] + H(+)</text>
        <dbReference type="Rhea" id="RHEA:41932"/>
        <dbReference type="Rhea" id="RHEA-COMP:9652"/>
        <dbReference type="Rhea" id="RHEA-COMP:9685"/>
        <dbReference type="ChEBI" id="CHEBI:7896"/>
        <dbReference type="ChEBI" id="CHEBI:15377"/>
        <dbReference type="ChEBI" id="CHEBI:15378"/>
        <dbReference type="ChEBI" id="CHEBI:64479"/>
        <dbReference type="ChEBI" id="CHEBI:78483"/>
        <dbReference type="EC" id="3.1.2.14"/>
    </reaction>
    <physiologicalReaction direction="left-to-right" evidence="34">
        <dbReference type="Rhea" id="RHEA:41933"/>
    </physiologicalReaction>
</comment>
<comment type="catalytic activity">
    <reaction evidence="38">
        <text>(2E)-tetradecenoyl-[ACP] + NADPH + H(+) = tetradecanoyl-[ACP] + NADP(+)</text>
        <dbReference type="Rhea" id="RHEA:41896"/>
        <dbReference type="Rhea" id="RHEA-COMP:9647"/>
        <dbReference type="Rhea" id="RHEA-COMP:9648"/>
        <dbReference type="ChEBI" id="CHEBI:15378"/>
        <dbReference type="ChEBI" id="CHEBI:57783"/>
        <dbReference type="ChEBI" id="CHEBI:58349"/>
        <dbReference type="ChEBI" id="CHEBI:78475"/>
        <dbReference type="ChEBI" id="CHEBI:78477"/>
    </reaction>
    <physiologicalReaction direction="left-to-right" evidence="38">
        <dbReference type="Rhea" id="RHEA:41897"/>
    </physiologicalReaction>
</comment>
<dbReference type="GO" id="GO:0019171">
    <property type="term" value="F:(3R)-hydroxyacyl-[acyl-carrier-protein] dehydratase activity"/>
    <property type="evidence" value="ECO:0007669"/>
    <property type="project" value="UniProtKB-EC"/>
</dbReference>
<sequence>MANEKVEEVVISGVAGVFPYSDNIDELADNLFSKTHLVRSDDCRWKVAEKSIVPPATGKIKSPAVFDTVHFGIHRKQTESMDPLCCQVLERAFEAVIDAGVNPNEIRGTNTAVYVATAMSDADNVFDYEATGDGFGVMGHNRSMIASRVAYYFDAKGPTYVVISAWAGGLQTLELAYKAISEGRCKAAIIGSTNLVLFPYTSYQMAKMGLLSPDGVTRSFDDAGNGYGRSEASVALFLQRKRDAKRIYCEVLGSEVLCMGDRKSFFPGTQLNFSRILREFYNKFPVNPSELSYLEADGSTFMGNDREELNAVDEVLLKDRKTPLLIGSVKSNIGNTEASSSLCSIVKLIIAMTRKCIPPNLHYNKPISGVPALTNGKLQVVTESTPWEGGLAAVTSLGIDGNYGHAVLKYYDQKNPVIEDDLPRLVTMSSRTEEGLNKILSKVESMPLDKEYIRLLHEIYGTNVQNYMHRGYTILTQGEKKREIEVSEVKHHFTANRPVWFIFSGMGSQWPQMGTQLMQLPVFAESIRKCHATLEPLGVDLINIITTEDKSVFDNILNSFVGIAAIQIGLVDVLRKLEIHPDGLIGHSVGELGCAYADGCLTAEQMILSSYYRGKASLEAELIKGMMAAIGLGYEQIKDLLPPGIEVACHNSRGSCTLSGPTQAVEDFVAVLTAKGIFAKAVNVSNIAYHSTYIKPAAPLLLDYLKKIIPNPQPRSSKWICTSIQQKDWESDLGKTVSAEYLTNNLLSYVYFEEGSAHIPKNAICIEIAPHGLLQAILRKSLSADCTNIPLTRRGEKQGLEYLLAAIGKYVNKFVHQVVVHSYPMFAAPIANTQTMRHLIVWYQLVSVVGKLNTREHSDFAVTVDISMVKEEIRDYSENVLGGNIVLPPMAFLVTLQQLAHILERPSENMPAVFENVFIHRIVVVPRTGELKFILLVKRGSGKFEFIENGQLIVTGQIILPEDIDKQFSSLPKIANTGIKLTEDDIYSEFRHRDHQYSGKFRAISSATVNDTENRNARVNYYDQHSDRIIIVKIDTKPTPTVVQVYMPTSSAYDEEIEEIYEELKEIIQTVKGEENLIVMGDWNLAVGKGREGKIVGVKCRERKVIYNLYKNQTAVVRVEGHERDVEIGKGVRQGCSLSPMLFNLYIEQAIKESKEKFGEGIKVQVEELKTLCFADDIVILSDTAKDLEKQLNGMDSVLKDEYKMKINKSKTRVMECSVRKSDESSLTTAESLPQENDVFLLAALSDGSSWKPKTNIEIVNQCYINGKKYLLLKKERKIDLNMSSVVNVIPKTEKWIQNLKLAVEKCKSSSQRLYVVSKTLPQCGVEKFVSIIDKLSDLNNIRYFFILDDSAPEFSLSDNFYKQHILLDLTINVYAERSWGTIRSVLPSSENTVIEEASLHLSVCGLLSNFHVCSATLYPTVKKHVLFYTANFLNLIFLLTVIYLQMKLGVVDFAGCNKKGQRIMGMIQPNTLKTSEHLMWDIPDSWSLEDAATVPFAFAMAYYSVKMLVTHQNQGRLILIHSGCSSLGVAAITVALKEGYTVWTTVGSDEERTVLRQTFPQINDDHIYHYDDHKLYSNILISTKGNGLSLVINTLTGDKLDHSLMCIEYFGSFVQLAQAEMDKSHKLGLNPFLRSISFHAVSCNKLFDLHDDVKSELHMHVKEGIRKGVVKPLNRIVLNQNETQKAFKLLFDKKNYQKVLLKSHSTQKKPLAVVKDNLKVLYNCEPESSYLIIGGKNEEWLSMTEWLIKHGAKKVVVAHQSDKGNSYITRRLNLFKKYYNSEIVLESASKASTPNGATNLLKQTNSRGTLSAIFLLPVDQTENSRLTDSGNTTAQMVNNIDVASRYSPDLLFVCMFCDGGDSSCLARQKMGLRGLSINWSQQNGSIFDFKQFVQQLDDILLSFKDPILSVTNITPDFKNRDKAIVERLDYLLPTSTKEIAEIGWNLRNQHYIYEMSTLSPEWNEVKDSVPVFLVSGIYSRYKRHRELANNIMFPLFNIHATPIKSTIEECAEEIVKEIKKIWPKGVYLLIGDSYGGVLALEIAAKLEKKGETVHTFLLDGAPKGIKTAVKTLGEGPQLHSNIIRRFLGVSSEKELLQLPNWDARLQYALSVIDFPTALEKQLVAEGMTAILKYLTLLLSYEPNYELSANTSLVVPEYLEEENSGLYEVSGVYYM</sequence>
<comment type="catalytic activity">
    <reaction evidence="30">
        <text>a fatty acyl-[ACP] + malonyl-[ACP] + H(+) = a 3-oxoacyl-[ACP] + holo-[ACP] + CO2</text>
        <dbReference type="Rhea" id="RHEA:22836"/>
        <dbReference type="Rhea" id="RHEA-COMP:9623"/>
        <dbReference type="Rhea" id="RHEA-COMP:9685"/>
        <dbReference type="Rhea" id="RHEA-COMP:9916"/>
        <dbReference type="Rhea" id="RHEA-COMP:14125"/>
        <dbReference type="ChEBI" id="CHEBI:15378"/>
        <dbReference type="ChEBI" id="CHEBI:16526"/>
        <dbReference type="ChEBI" id="CHEBI:64479"/>
        <dbReference type="ChEBI" id="CHEBI:78449"/>
        <dbReference type="ChEBI" id="CHEBI:78776"/>
        <dbReference type="ChEBI" id="CHEBI:138651"/>
        <dbReference type="EC" id="2.3.1.41"/>
    </reaction>
    <physiologicalReaction direction="left-to-right" evidence="30">
        <dbReference type="Rhea" id="RHEA:22837"/>
    </physiologicalReaction>
</comment>
<protein>
    <submittedName>
        <fullName evidence="46">Fatty acid synthase 3</fullName>
    </submittedName>
</protein>